<keyword evidence="3" id="KW-0677">Repeat</keyword>
<evidence type="ECO:0000256" key="1">
    <source>
        <dbReference type="ARBA" id="ARBA00007274"/>
    </source>
</evidence>
<keyword evidence="2 5" id="KW-0808">Transferase</keyword>
<organism evidence="5 6">
    <name type="scientific">Isoalcanivorax pacificus W11-5</name>
    <dbReference type="NCBI Taxonomy" id="391936"/>
    <lineage>
        <taxon>Bacteria</taxon>
        <taxon>Pseudomonadati</taxon>
        <taxon>Pseudomonadota</taxon>
        <taxon>Gammaproteobacteria</taxon>
        <taxon>Oceanospirillales</taxon>
        <taxon>Alcanivoracaceae</taxon>
        <taxon>Isoalcanivorax</taxon>
    </lineage>
</organism>
<dbReference type="InterPro" id="IPR001451">
    <property type="entry name" value="Hexapep"/>
</dbReference>
<dbReference type="HOGENOM" id="CLU_051638_7_1_6"/>
<reference evidence="5 6" key="1">
    <citation type="journal article" date="2012" name="J. Bacteriol.">
        <title>Genome sequence of an alkane-degrading bacterium, Alcanivorax pacificus type strain W11-5, isolated from deep sea sediment.</title>
        <authorList>
            <person name="Lai Q."/>
            <person name="Shao Z."/>
        </authorList>
    </citation>
    <scope>NUCLEOTIDE SEQUENCE [LARGE SCALE GENOMIC DNA]</scope>
    <source>
        <strain evidence="5 6">W11-5</strain>
    </source>
</reference>
<dbReference type="OrthoDB" id="9815592at2"/>
<dbReference type="PANTHER" id="PTHR23416:SF23">
    <property type="entry name" value="ACETYLTRANSFERASE C18B11.09C-RELATED"/>
    <property type="match status" value="1"/>
</dbReference>
<dbReference type="SUPFAM" id="SSF51161">
    <property type="entry name" value="Trimeric LpxA-like enzymes"/>
    <property type="match status" value="1"/>
</dbReference>
<dbReference type="Gene3D" id="2.160.10.10">
    <property type="entry name" value="Hexapeptide repeat proteins"/>
    <property type="match status" value="2"/>
</dbReference>
<dbReference type="InterPro" id="IPR051159">
    <property type="entry name" value="Hexapeptide_acetyltransf"/>
</dbReference>
<proteinExistence type="inferred from homology"/>
<dbReference type="InterPro" id="IPR011004">
    <property type="entry name" value="Trimer_LpxA-like_sf"/>
</dbReference>
<evidence type="ECO:0000313" key="5">
    <source>
        <dbReference type="EMBL" id="AJD46437.1"/>
    </source>
</evidence>
<gene>
    <name evidence="5" type="ORF">S7S_00065</name>
</gene>
<dbReference type="InterPro" id="IPR018357">
    <property type="entry name" value="Hexapep_transf_CS"/>
</dbReference>
<keyword evidence="4" id="KW-0012">Acyltransferase</keyword>
<dbReference type="EMBL" id="CP004387">
    <property type="protein sequence ID" value="AJD46437.1"/>
    <property type="molecule type" value="Genomic_DNA"/>
</dbReference>
<dbReference type="PANTHER" id="PTHR23416">
    <property type="entry name" value="SIALIC ACID SYNTHASE-RELATED"/>
    <property type="match status" value="1"/>
</dbReference>
<dbReference type="AlphaFoldDB" id="A0A0B4XJ75"/>
<dbReference type="GO" id="GO:0008374">
    <property type="term" value="F:O-acyltransferase activity"/>
    <property type="evidence" value="ECO:0007669"/>
    <property type="project" value="TreeGrafter"/>
</dbReference>
<evidence type="ECO:0000313" key="6">
    <source>
        <dbReference type="Proteomes" id="UP000006764"/>
    </source>
</evidence>
<evidence type="ECO:0000256" key="4">
    <source>
        <dbReference type="ARBA" id="ARBA00023315"/>
    </source>
</evidence>
<dbReference type="CDD" id="cd04647">
    <property type="entry name" value="LbH_MAT_like"/>
    <property type="match status" value="1"/>
</dbReference>
<evidence type="ECO:0000256" key="3">
    <source>
        <dbReference type="ARBA" id="ARBA00022737"/>
    </source>
</evidence>
<dbReference type="KEGG" id="apac:S7S_00065"/>
<name>A0A0B4XJ75_9GAMM</name>
<dbReference type="Proteomes" id="UP000006764">
    <property type="component" value="Chromosome"/>
</dbReference>
<dbReference type="PROSITE" id="PS00101">
    <property type="entry name" value="HEXAPEP_TRANSFERASES"/>
    <property type="match status" value="1"/>
</dbReference>
<dbReference type="RefSeq" id="WP_008734368.1">
    <property type="nucleotide sequence ID" value="NZ_CP004387.1"/>
</dbReference>
<accession>A0A0B4XJ75</accession>
<sequence length="205" mass="22184">MTDDRYRRQHQRRLSYMPWLYARLKPAHRAWAEAWQRALQNELMALETVHIGAHCFIAPEANLFAEPGRDIVIGDYSQIAADVFLHGPVRLGAHVSINHGVSMDGGAAGIRIGDHTRIAARCTVYAFNHGLSPDALVRAQPVTSQGIDIGCDVWIGAGVGIVDGVRIGDGAVVGMGAVVTRDVPEGTIVAGNPARPIGRREPDKR</sequence>
<evidence type="ECO:0000256" key="2">
    <source>
        <dbReference type="ARBA" id="ARBA00022679"/>
    </source>
</evidence>
<keyword evidence="6" id="KW-1185">Reference proteome</keyword>
<protein>
    <submittedName>
        <fullName evidence="5">Acetyltransferase</fullName>
    </submittedName>
</protein>
<dbReference type="GO" id="GO:0005829">
    <property type="term" value="C:cytosol"/>
    <property type="evidence" value="ECO:0007669"/>
    <property type="project" value="TreeGrafter"/>
</dbReference>
<comment type="similarity">
    <text evidence="1">Belongs to the transferase hexapeptide repeat family.</text>
</comment>
<dbReference type="Pfam" id="PF00132">
    <property type="entry name" value="Hexapep"/>
    <property type="match status" value="1"/>
</dbReference>
<dbReference type="STRING" id="391936.S7S_00065"/>